<dbReference type="InterPro" id="IPR006626">
    <property type="entry name" value="PbH1"/>
</dbReference>
<dbReference type="AlphaFoldDB" id="A0A9D2MS52"/>
<sequence length="715" mass="79676">MRKMKIDILPGEFTSETAARAKEGDILFLKAGVHRILSPVAIRQREDLTILGEEGAVLTGARELSLRWERWKGDIFRAKAEKNLDIQALVVNGEEYIMARYPNYKQGEILGGYAGDALSQERVRRWKNPAGGYVRGLHDHEWGGNSYVIEGLADDSTPILRWIGDNNRGSGLHPEFIMVENILEELDAWKEWYYDRRDGFLYVMFPEDVDPDRAAVEAVLCGELIRLQDCGNVRLENLKIRNTKRMMFCSDYVKVSRSDWAIAENGAVFLENCEDISIRGCEFHHVGGNCIFIRRRNRRIAVENCDFISCGASGVCAFGNQECIRDLSVWENCRTEISDWTPGPAGDDFPVDIAIRGCYFTDLGRFEKQSAPVTISASSRVTVQGCTIHDLPRAGINICEGAFGGHRILDNAIFDTVKETGDHGPFNSWGRDRFWSLGGYDTGGHNGAEKRKAALLDAVETTVISHNLIVGNRGFGIDLDDGSSNYLIANNYCVGVGIKLREGFLRTVRNNMILGAPLDLHCTYAENGDVIENNIVASGRPLCIIAQNPGYTTVFRNNLFVGGKDSFREEDLFLRFRNYTCPAGDADALGMKPKEIWFEPFSMNFGCPDRPLPDLELREESDKGIWKAHGAKVSGVDDAVRSMGGLADYGGVFVEEIETSCRLYLLGARKDDILLEINGKKLEGPDEFAAIAGEISSVKAVRAQKQLDFILDILE</sequence>
<protein>
    <submittedName>
        <fullName evidence="2">Right-handed parallel beta-helix repeat-containing protein</fullName>
    </submittedName>
</protein>
<reference evidence="2" key="2">
    <citation type="submission" date="2021-04" db="EMBL/GenBank/DDBJ databases">
        <authorList>
            <person name="Gilroy R."/>
        </authorList>
    </citation>
    <scope>NUCLEOTIDE SEQUENCE</scope>
    <source>
        <strain evidence="2">USAMLcec3-2134</strain>
    </source>
</reference>
<proteinExistence type="predicted"/>
<gene>
    <name evidence="2" type="ORF">H9763_04040</name>
</gene>
<dbReference type="Proteomes" id="UP000886883">
    <property type="component" value="Unassembled WGS sequence"/>
</dbReference>
<dbReference type="SUPFAM" id="SSF51126">
    <property type="entry name" value="Pectin lyase-like"/>
    <property type="match status" value="1"/>
</dbReference>
<feature type="domain" description="Right handed beta helix" evidence="1">
    <location>
        <begin position="352"/>
        <end position="491"/>
    </location>
</feature>
<comment type="caution">
    <text evidence="2">The sequence shown here is derived from an EMBL/GenBank/DDBJ whole genome shotgun (WGS) entry which is preliminary data.</text>
</comment>
<organism evidence="2 3">
    <name type="scientific">Candidatus Eisenbergiella merdigallinarum</name>
    <dbReference type="NCBI Taxonomy" id="2838552"/>
    <lineage>
        <taxon>Bacteria</taxon>
        <taxon>Bacillati</taxon>
        <taxon>Bacillota</taxon>
        <taxon>Clostridia</taxon>
        <taxon>Lachnospirales</taxon>
        <taxon>Lachnospiraceae</taxon>
        <taxon>Eisenbergiella</taxon>
    </lineage>
</organism>
<name>A0A9D2MS52_9FIRM</name>
<dbReference type="InterPro" id="IPR011050">
    <property type="entry name" value="Pectin_lyase_fold/virulence"/>
</dbReference>
<dbReference type="InterPro" id="IPR012334">
    <property type="entry name" value="Pectin_lyas_fold"/>
</dbReference>
<dbReference type="EMBL" id="DWXE01000012">
    <property type="protein sequence ID" value="HJB90625.1"/>
    <property type="molecule type" value="Genomic_DNA"/>
</dbReference>
<evidence type="ECO:0000259" key="1">
    <source>
        <dbReference type="Pfam" id="PF13229"/>
    </source>
</evidence>
<dbReference type="Gene3D" id="2.160.20.10">
    <property type="entry name" value="Single-stranded right-handed beta-helix, Pectin lyase-like"/>
    <property type="match status" value="2"/>
</dbReference>
<feature type="domain" description="Right handed beta helix" evidence="1">
    <location>
        <begin position="224"/>
        <end position="333"/>
    </location>
</feature>
<reference evidence="2" key="1">
    <citation type="journal article" date="2021" name="PeerJ">
        <title>Extensive microbial diversity within the chicken gut microbiome revealed by metagenomics and culture.</title>
        <authorList>
            <person name="Gilroy R."/>
            <person name="Ravi A."/>
            <person name="Getino M."/>
            <person name="Pursley I."/>
            <person name="Horton D.L."/>
            <person name="Alikhan N.F."/>
            <person name="Baker D."/>
            <person name="Gharbi K."/>
            <person name="Hall N."/>
            <person name="Watson M."/>
            <person name="Adriaenssens E.M."/>
            <person name="Foster-Nyarko E."/>
            <person name="Jarju S."/>
            <person name="Secka A."/>
            <person name="Antonio M."/>
            <person name="Oren A."/>
            <person name="Chaudhuri R.R."/>
            <person name="La Ragione R."/>
            <person name="Hildebrand F."/>
            <person name="Pallen M.J."/>
        </authorList>
    </citation>
    <scope>NUCLEOTIDE SEQUENCE</scope>
    <source>
        <strain evidence="2">USAMLcec3-2134</strain>
    </source>
</reference>
<evidence type="ECO:0000313" key="2">
    <source>
        <dbReference type="EMBL" id="HJB90625.1"/>
    </source>
</evidence>
<evidence type="ECO:0000313" key="3">
    <source>
        <dbReference type="Proteomes" id="UP000886883"/>
    </source>
</evidence>
<dbReference type="InterPro" id="IPR039448">
    <property type="entry name" value="Beta_helix"/>
</dbReference>
<accession>A0A9D2MS52</accession>
<dbReference type="SMART" id="SM00710">
    <property type="entry name" value="PbH1"/>
    <property type="match status" value="6"/>
</dbReference>
<dbReference type="PANTHER" id="PTHR36453:SF1">
    <property type="entry name" value="RIGHT HANDED BETA HELIX DOMAIN-CONTAINING PROTEIN"/>
    <property type="match status" value="1"/>
</dbReference>
<dbReference type="PANTHER" id="PTHR36453">
    <property type="entry name" value="SECRETED PROTEIN-RELATED"/>
    <property type="match status" value="1"/>
</dbReference>
<dbReference type="Pfam" id="PF13229">
    <property type="entry name" value="Beta_helix"/>
    <property type="match status" value="2"/>
</dbReference>